<accession>A0A8D7ZV77</accession>
<evidence type="ECO:0000256" key="1">
    <source>
        <dbReference type="SAM" id="MobiDB-lite"/>
    </source>
</evidence>
<name>A0A8D7ZV77_CULPI</name>
<protein>
    <submittedName>
        <fullName evidence="2">(northern house mosquito) hypothetical protein</fullName>
    </submittedName>
</protein>
<dbReference type="AlphaFoldDB" id="A0A8D7ZV77"/>
<proteinExistence type="predicted"/>
<feature type="region of interest" description="Disordered" evidence="1">
    <location>
        <begin position="44"/>
        <end position="66"/>
    </location>
</feature>
<dbReference type="EMBL" id="HBUE01003952">
    <property type="protein sequence ID" value="CAG6444952.1"/>
    <property type="molecule type" value="Transcribed_RNA"/>
</dbReference>
<reference evidence="2" key="1">
    <citation type="submission" date="2021-05" db="EMBL/GenBank/DDBJ databases">
        <authorList>
            <person name="Alioto T."/>
            <person name="Alioto T."/>
            <person name="Gomez Garrido J."/>
        </authorList>
    </citation>
    <scope>NUCLEOTIDE SEQUENCE</scope>
</reference>
<dbReference type="EMBL" id="HBUE01003951">
    <property type="protein sequence ID" value="CAG6444950.1"/>
    <property type="molecule type" value="Transcribed_RNA"/>
</dbReference>
<evidence type="ECO:0000313" key="2">
    <source>
        <dbReference type="EMBL" id="CAG6444950.1"/>
    </source>
</evidence>
<sequence>MSCPDCTPAENPPARRFTVLTASEPTRCWIWSCLAVPAPRPSLPNIARVRKSPTSSRTPAKSPSRTWTGCAMQTVPFLPQSCDSTCKRPCRRMRPCSVRRRPCRRESAKWAKSTRRSRTSRCRIGRWCGTRTWSKRWSCRTCC</sequence>
<feature type="compositionally biased region" description="Polar residues" evidence="1">
    <location>
        <begin position="52"/>
        <end position="66"/>
    </location>
</feature>
<organism evidence="2">
    <name type="scientific">Culex pipiens</name>
    <name type="common">House mosquito</name>
    <dbReference type="NCBI Taxonomy" id="7175"/>
    <lineage>
        <taxon>Eukaryota</taxon>
        <taxon>Metazoa</taxon>
        <taxon>Ecdysozoa</taxon>
        <taxon>Arthropoda</taxon>
        <taxon>Hexapoda</taxon>
        <taxon>Insecta</taxon>
        <taxon>Pterygota</taxon>
        <taxon>Neoptera</taxon>
        <taxon>Endopterygota</taxon>
        <taxon>Diptera</taxon>
        <taxon>Nematocera</taxon>
        <taxon>Culicoidea</taxon>
        <taxon>Culicidae</taxon>
        <taxon>Culicinae</taxon>
        <taxon>Culicini</taxon>
        <taxon>Culex</taxon>
        <taxon>Culex</taxon>
    </lineage>
</organism>